<dbReference type="OrthoDB" id="8188786at2"/>
<proteinExistence type="predicted"/>
<dbReference type="NCBIfam" id="TIGR02679">
    <property type="entry name" value="TIGR02679 family protein"/>
    <property type="match status" value="1"/>
</dbReference>
<protein>
    <submittedName>
        <fullName evidence="3">TIGR02679 family protein</fullName>
    </submittedName>
</protein>
<dbReference type="InterPro" id="IPR024466">
    <property type="entry name" value="CHP02679_N"/>
</dbReference>
<dbReference type="Pfam" id="PF11796">
    <property type="entry name" value="DUF3323"/>
    <property type="match status" value="1"/>
</dbReference>
<dbReference type="InterPro" id="IPR013495">
    <property type="entry name" value="CHP02679"/>
</dbReference>
<dbReference type="AlphaFoldDB" id="A0A1G5QEI3"/>
<dbReference type="STRING" id="415747.SAMN03097708_01979"/>
<evidence type="ECO:0000313" key="3">
    <source>
        <dbReference type="EMBL" id="SCZ60072.1"/>
    </source>
</evidence>
<keyword evidence="4" id="KW-1185">Reference proteome</keyword>
<dbReference type="Proteomes" id="UP000199648">
    <property type="component" value="Unassembled WGS sequence"/>
</dbReference>
<dbReference type="EMBL" id="FMWD01000005">
    <property type="protein sequence ID" value="SCZ60072.1"/>
    <property type="molecule type" value="Genomic_DNA"/>
</dbReference>
<reference evidence="3 4" key="1">
    <citation type="submission" date="2016-10" db="EMBL/GenBank/DDBJ databases">
        <authorList>
            <person name="de Groot N.N."/>
        </authorList>
    </citation>
    <scope>NUCLEOTIDE SEQUENCE [LARGE SCALE GENOMIC DNA]</scope>
    <source>
        <strain evidence="3 4">HLD2</strain>
    </source>
</reference>
<feature type="domain" description="DUF2399" evidence="1">
    <location>
        <begin position="258"/>
        <end position="406"/>
    </location>
</feature>
<dbReference type="RefSeq" id="WP_092996102.1">
    <property type="nucleotide sequence ID" value="NZ_FMWD01000005.1"/>
</dbReference>
<evidence type="ECO:0000313" key="4">
    <source>
        <dbReference type="Proteomes" id="UP000199648"/>
    </source>
</evidence>
<accession>A0A1G5QEI3</accession>
<evidence type="ECO:0000259" key="1">
    <source>
        <dbReference type="Pfam" id="PF09664"/>
    </source>
</evidence>
<dbReference type="InterPro" id="IPR024465">
    <property type="entry name" value="DUF2399"/>
</dbReference>
<organism evidence="3 4">
    <name type="scientific">Thiohalomonas denitrificans</name>
    <dbReference type="NCBI Taxonomy" id="415747"/>
    <lineage>
        <taxon>Bacteria</taxon>
        <taxon>Pseudomonadati</taxon>
        <taxon>Pseudomonadota</taxon>
        <taxon>Gammaproteobacteria</taxon>
        <taxon>Thiohalomonadales</taxon>
        <taxon>Thiohalomonadaceae</taxon>
        <taxon>Thiohalomonas</taxon>
    </lineage>
</organism>
<sequence>MSDDTERLQRLLGRADLRWLLAAVRRRLERGGGDRLSVSGLEPPQRAAAEALFGRRAGTGRSFSFRLPELEAILQRAGAARDLVGAIERLTGPLVDHRAEQARARGAWDAVFAAAESWTKERGLERWLDDLRRNGLLKRLAEGEPSTAERLLNESRRVIERLPSHGESLSTLAARATGDAHGLDPGRPLAALVRRALRYIADLTAEPDDPRALWATVGVSVGGALTSTVLVLNLPACGDTPTDRSLVLQREAGEPTWLTLRQLLRQPPGWRASGSPIHICENPAVVAEAADAFGADSPPLVCTYGRPTAAVTTLLDSLTAAGAELHYHGDFDWTGIAIANAVISRYDALPWRFAAADYRRAAETGEMPLTGNPVIAHWDPSLTDTMRNTGIAVHEESVMSLLLADLVRMPQNGS</sequence>
<name>A0A1G5QEI3_9GAMM</name>
<feature type="domain" description="Conserved hypothetical protein CHP02679 N terminus" evidence="2">
    <location>
        <begin position="36"/>
        <end position="236"/>
    </location>
</feature>
<dbReference type="Pfam" id="PF09664">
    <property type="entry name" value="DUF2399"/>
    <property type="match status" value="1"/>
</dbReference>
<evidence type="ECO:0000259" key="2">
    <source>
        <dbReference type="Pfam" id="PF11796"/>
    </source>
</evidence>
<gene>
    <name evidence="3" type="ORF">SAMN03097708_01979</name>
</gene>